<keyword evidence="13" id="KW-1185">Reference proteome</keyword>
<evidence type="ECO:0000256" key="9">
    <source>
        <dbReference type="ARBA" id="ARBA00031501"/>
    </source>
</evidence>
<dbReference type="InterPro" id="IPR048458">
    <property type="entry name" value="MalQ_N"/>
</dbReference>
<accession>A0ABW4L8U5</accession>
<evidence type="ECO:0000256" key="5">
    <source>
        <dbReference type="ARBA" id="ARBA00022676"/>
    </source>
</evidence>
<organism evidence="12 13">
    <name type="scientific">Georgenia deserti</name>
    <dbReference type="NCBI Taxonomy" id="2093781"/>
    <lineage>
        <taxon>Bacteria</taxon>
        <taxon>Bacillati</taxon>
        <taxon>Actinomycetota</taxon>
        <taxon>Actinomycetes</taxon>
        <taxon>Micrococcales</taxon>
        <taxon>Bogoriellaceae</taxon>
        <taxon>Georgenia</taxon>
    </lineage>
</organism>
<evidence type="ECO:0000256" key="6">
    <source>
        <dbReference type="ARBA" id="ARBA00022679"/>
    </source>
</evidence>
<dbReference type="EC" id="2.4.1.25" evidence="3 10"/>
<dbReference type="Pfam" id="PF21226">
    <property type="entry name" value="MalQ_N"/>
    <property type="match status" value="1"/>
</dbReference>
<proteinExistence type="inferred from homology"/>
<evidence type="ECO:0000256" key="4">
    <source>
        <dbReference type="ARBA" id="ARBA00020295"/>
    </source>
</evidence>
<dbReference type="NCBIfam" id="TIGR00217">
    <property type="entry name" value="malQ"/>
    <property type="match status" value="1"/>
</dbReference>
<evidence type="ECO:0000256" key="1">
    <source>
        <dbReference type="ARBA" id="ARBA00000439"/>
    </source>
</evidence>
<dbReference type="RefSeq" id="WP_388011105.1">
    <property type="nucleotide sequence ID" value="NZ_JBHUEE010000015.1"/>
</dbReference>
<dbReference type="PANTHER" id="PTHR32438:SF5">
    <property type="entry name" value="4-ALPHA-GLUCANOTRANSFERASE DPE1, CHLOROPLASTIC_AMYLOPLASTIC"/>
    <property type="match status" value="1"/>
</dbReference>
<comment type="caution">
    <text evidence="12">The sequence shown here is derived from an EMBL/GenBank/DDBJ whole genome shotgun (WGS) entry which is preliminary data.</text>
</comment>
<dbReference type="Proteomes" id="UP001597277">
    <property type="component" value="Unassembled WGS sequence"/>
</dbReference>
<comment type="catalytic activity">
    <reaction evidence="1 10">
        <text>Transfers a segment of a (1-&gt;4)-alpha-D-glucan to a new position in an acceptor, which may be glucose or a (1-&gt;4)-alpha-D-glucan.</text>
        <dbReference type="EC" id="2.4.1.25"/>
    </reaction>
</comment>
<evidence type="ECO:0000256" key="3">
    <source>
        <dbReference type="ARBA" id="ARBA00012560"/>
    </source>
</evidence>
<keyword evidence="6 10" id="KW-0808">Transferase</keyword>
<reference evidence="13" key="1">
    <citation type="journal article" date="2019" name="Int. J. Syst. Evol. Microbiol.">
        <title>The Global Catalogue of Microorganisms (GCM) 10K type strain sequencing project: providing services to taxonomists for standard genome sequencing and annotation.</title>
        <authorList>
            <consortium name="The Broad Institute Genomics Platform"/>
            <consortium name="The Broad Institute Genome Sequencing Center for Infectious Disease"/>
            <person name="Wu L."/>
            <person name="Ma J."/>
        </authorList>
    </citation>
    <scope>NUCLEOTIDE SEQUENCE [LARGE SCALE GENOMIC DNA]</scope>
    <source>
        <strain evidence="13">JCM 17130</strain>
    </source>
</reference>
<evidence type="ECO:0000256" key="2">
    <source>
        <dbReference type="ARBA" id="ARBA00005684"/>
    </source>
</evidence>
<evidence type="ECO:0000256" key="10">
    <source>
        <dbReference type="RuleBase" id="RU361207"/>
    </source>
</evidence>
<evidence type="ECO:0000256" key="7">
    <source>
        <dbReference type="ARBA" id="ARBA00023277"/>
    </source>
</evidence>
<evidence type="ECO:0000256" key="8">
    <source>
        <dbReference type="ARBA" id="ARBA00031423"/>
    </source>
</evidence>
<evidence type="ECO:0000313" key="12">
    <source>
        <dbReference type="EMBL" id="MFD1719873.1"/>
    </source>
</evidence>
<name>A0ABW4L8U5_9MICO</name>
<keyword evidence="7 10" id="KW-0119">Carbohydrate metabolism</keyword>
<evidence type="ECO:0000313" key="13">
    <source>
        <dbReference type="Proteomes" id="UP001597277"/>
    </source>
</evidence>
<comment type="similarity">
    <text evidence="2 10">Belongs to the disproportionating enzyme family.</text>
</comment>
<gene>
    <name evidence="12" type="primary">malQ</name>
    <name evidence="12" type="ORF">ACFSE6_18705</name>
</gene>
<sequence length="715" mass="78292">MPADTVAPGPELRRLAAAHGIATEFTDYTGEARQVSAATVRAVLAALGVPADTDEEVAAGLEAVELAPWQDVLPPCVVARAGRERSVRVHVPDGATVEVAVQLAGGGRRDLEHRPDDTPPRYVDGVRTGRASVALPPDLPVGWHELVATVDGAEAARAPLAVAPDKLADPPVATGRGWGFMAQLYSVRSDHSWGIGDLADLTELAGHFGDLGADFLLINPLHAAEPTAPMTPSPYLPVTRRFVNPIYIRPEEIREAAYLTGPQRALVDWAGEEVRATNRANTPIDRDAVWSAKREALGVVYDAPRSRSRRRALERFRAEEGQGLEDFALWCALQEKYAGAGFPDELRNVRSPYVARERRELADRIDFYVWLQWVADEQLAAAQREARTAGMGLGVMHDLAVGVHPGGADTWTAPEVFAHGIGVGAPPDMYNQQGQNWSQPPWRPDALARSAYEPLRQMVRTAVRHAGAIRIDHVMGLFRLWWIPDGMGADEGTYVSYDHEAMVGVVLLEAARAGATVIGEDLGTVEPWVREYLAERGVLGTSVLWFEKDAEDRPLPPGSYRRGVLATVNTHDLPPVAGYLAEEHVDIRRRLGLLTHPVEEVREQARRERERMIARLREEGVLPEDPTERELVEALHVYLVRTPAVLVGVSLTDAVGERRAQNQPGTDTEYPNWKLPLADGAEQVVMVEDLPDSPRLTSLVRAVRGAFGPDDRLPG</sequence>
<dbReference type="InterPro" id="IPR017853">
    <property type="entry name" value="GH"/>
</dbReference>
<evidence type="ECO:0000259" key="11">
    <source>
        <dbReference type="Pfam" id="PF21226"/>
    </source>
</evidence>
<dbReference type="EMBL" id="JBHUEE010000015">
    <property type="protein sequence ID" value="MFD1719873.1"/>
    <property type="molecule type" value="Genomic_DNA"/>
</dbReference>
<dbReference type="Gene3D" id="3.20.20.80">
    <property type="entry name" value="Glycosidases"/>
    <property type="match status" value="1"/>
</dbReference>
<dbReference type="SUPFAM" id="SSF51445">
    <property type="entry name" value="(Trans)glycosidases"/>
    <property type="match status" value="1"/>
</dbReference>
<dbReference type="InterPro" id="IPR003385">
    <property type="entry name" value="Glyco_hydro_77"/>
</dbReference>
<protein>
    <recommendedName>
        <fullName evidence="4 10">4-alpha-glucanotransferase</fullName>
        <ecNumber evidence="3 10">2.4.1.25</ecNumber>
    </recommendedName>
    <alternativeName>
        <fullName evidence="8 10">Amylomaltase</fullName>
    </alternativeName>
    <alternativeName>
        <fullName evidence="9 10">Disproportionating enzyme</fullName>
    </alternativeName>
</protein>
<dbReference type="Pfam" id="PF02446">
    <property type="entry name" value="Glyco_hydro_77"/>
    <property type="match status" value="1"/>
</dbReference>
<keyword evidence="5 10" id="KW-0328">Glycosyltransferase</keyword>
<dbReference type="PANTHER" id="PTHR32438">
    <property type="entry name" value="4-ALPHA-GLUCANOTRANSFERASE DPE1, CHLOROPLASTIC/AMYLOPLASTIC"/>
    <property type="match status" value="1"/>
</dbReference>
<feature type="domain" description="MalQ N-terminal beta-sandwich" evidence="11">
    <location>
        <begin position="73"/>
        <end position="164"/>
    </location>
</feature>
<dbReference type="GO" id="GO:0004134">
    <property type="term" value="F:4-alpha-glucanotransferase activity"/>
    <property type="evidence" value="ECO:0007669"/>
    <property type="project" value="UniProtKB-EC"/>
</dbReference>